<dbReference type="OrthoDB" id="3561078at2759"/>
<evidence type="ECO:0000313" key="3">
    <source>
        <dbReference type="Proteomes" id="UP000176998"/>
    </source>
</evidence>
<accession>A0A1G4BGI5</accession>
<sequence>MYAKTALIAALAGSATAIIDIRPNRIRRDVLPSQTELSADPCLNALGTVYANAPTAPPKILSYEMTAPPQTDPCSVTVPADLSADYSSYTSEVLSWVDANSASIASALSFCSTLTDLETEIPVCTATRSVAAASGSSAPKTTAGGDSPSATSEIRSGAAAGTGAGASATDSSSSPSQIAVNAGPRETGMIAAAALAAGFVGVAAFL</sequence>
<reference evidence="2 3" key="1">
    <citation type="submission" date="2016-09" db="EMBL/GenBank/DDBJ databases">
        <authorList>
            <person name="Capua I."/>
            <person name="De Benedictis P."/>
            <person name="Joannis T."/>
            <person name="Lombin L.H."/>
            <person name="Cattoli G."/>
        </authorList>
    </citation>
    <scope>NUCLEOTIDE SEQUENCE [LARGE SCALE GENOMIC DNA]</scope>
    <source>
        <strain evidence="2 3">IMI 309357</strain>
    </source>
</reference>
<dbReference type="AlphaFoldDB" id="A0A1G4BGI5"/>
<proteinExistence type="predicted"/>
<dbReference type="EMBL" id="MJBS01000027">
    <property type="protein sequence ID" value="OHF00458.1"/>
    <property type="molecule type" value="Genomic_DNA"/>
</dbReference>
<comment type="caution">
    <text evidence="2">The sequence shown here is derived from an EMBL/GenBank/DDBJ whole genome shotgun (WGS) entry which is preliminary data.</text>
</comment>
<keyword evidence="3" id="KW-1185">Reference proteome</keyword>
<feature type="region of interest" description="Disordered" evidence="1">
    <location>
        <begin position="135"/>
        <end position="180"/>
    </location>
</feature>
<dbReference type="RefSeq" id="XP_022477601.1">
    <property type="nucleotide sequence ID" value="XM_022615856.1"/>
</dbReference>
<evidence type="ECO:0000313" key="2">
    <source>
        <dbReference type="EMBL" id="OHF00458.1"/>
    </source>
</evidence>
<dbReference type="Proteomes" id="UP000176998">
    <property type="component" value="Unassembled WGS sequence"/>
</dbReference>
<evidence type="ECO:0000256" key="1">
    <source>
        <dbReference type="SAM" id="MobiDB-lite"/>
    </source>
</evidence>
<dbReference type="STRING" id="1209926.A0A1G4BGI5"/>
<gene>
    <name evidence="2" type="ORF">CORC01_04208</name>
</gene>
<protein>
    <submittedName>
        <fullName evidence="2">Infection structure specific protein</fullName>
    </submittedName>
</protein>
<name>A0A1G4BGI5_9PEZI</name>
<organism evidence="2 3">
    <name type="scientific">Colletotrichum orchidophilum</name>
    <dbReference type="NCBI Taxonomy" id="1209926"/>
    <lineage>
        <taxon>Eukaryota</taxon>
        <taxon>Fungi</taxon>
        <taxon>Dikarya</taxon>
        <taxon>Ascomycota</taxon>
        <taxon>Pezizomycotina</taxon>
        <taxon>Sordariomycetes</taxon>
        <taxon>Hypocreomycetidae</taxon>
        <taxon>Glomerellales</taxon>
        <taxon>Glomerellaceae</taxon>
        <taxon>Colletotrichum</taxon>
    </lineage>
</organism>
<feature type="compositionally biased region" description="Low complexity" evidence="1">
    <location>
        <begin position="156"/>
        <end position="174"/>
    </location>
</feature>
<dbReference type="GeneID" id="34557366"/>